<organism evidence="3">
    <name type="scientific">Cyprideis torosa</name>
    <dbReference type="NCBI Taxonomy" id="163714"/>
    <lineage>
        <taxon>Eukaryota</taxon>
        <taxon>Metazoa</taxon>
        <taxon>Ecdysozoa</taxon>
        <taxon>Arthropoda</taxon>
        <taxon>Crustacea</taxon>
        <taxon>Oligostraca</taxon>
        <taxon>Ostracoda</taxon>
        <taxon>Podocopa</taxon>
        <taxon>Podocopida</taxon>
        <taxon>Cytherocopina</taxon>
        <taxon>Cytheroidea</taxon>
        <taxon>Cytherideidae</taxon>
        <taxon>Cyprideis</taxon>
    </lineage>
</organism>
<dbReference type="OrthoDB" id="10266039at2759"/>
<dbReference type="InterPro" id="IPR008979">
    <property type="entry name" value="Galactose-bd-like_sf"/>
</dbReference>
<feature type="non-terminal residue" evidence="3">
    <location>
        <position position="125"/>
    </location>
</feature>
<name>A0A7R8X197_9CRUS</name>
<dbReference type="AlphaFoldDB" id="A0A7R8X197"/>
<dbReference type="Pfam" id="PF03561">
    <property type="entry name" value="Allantoicase"/>
    <property type="match status" value="1"/>
</dbReference>
<evidence type="ECO:0000256" key="1">
    <source>
        <dbReference type="ARBA" id="ARBA00009242"/>
    </source>
</evidence>
<accession>A0A7R8X197</accession>
<gene>
    <name evidence="3" type="ORF">CTOB1V02_LOCUS16899</name>
</gene>
<dbReference type="Gene3D" id="2.60.120.260">
    <property type="entry name" value="Galactose-binding domain-like"/>
    <property type="match status" value="1"/>
</dbReference>
<dbReference type="InterPro" id="IPR015908">
    <property type="entry name" value="Allantoicase_dom"/>
</dbReference>
<dbReference type="PANTHER" id="PTHR12045">
    <property type="entry name" value="ALLANTOICASE"/>
    <property type="match status" value="1"/>
</dbReference>
<sequence length="125" mass="14219">MNGVDFTRQYINLAQPQLGAEVVFATDEFFAPKERLLNPEPPVFYPDKYDDHGKWMDGWESRRKRHDGFDYCIVKLGMPGILRGFNIDTSHFTGNFPAVGAHAIAFTFGYFNALIKGISATHQLF</sequence>
<comment type="similarity">
    <text evidence="1">Belongs to the allantoicase family.</text>
</comment>
<dbReference type="EMBL" id="OB715353">
    <property type="protein sequence ID" value="CAD7239084.1"/>
    <property type="molecule type" value="Genomic_DNA"/>
</dbReference>
<dbReference type="SUPFAM" id="SSF49785">
    <property type="entry name" value="Galactose-binding domain-like"/>
    <property type="match status" value="1"/>
</dbReference>
<dbReference type="PANTHER" id="PTHR12045:SF3">
    <property type="entry name" value="INACTIVE ALLANTOICASE-RELATED"/>
    <property type="match status" value="1"/>
</dbReference>
<proteinExistence type="inferred from homology"/>
<evidence type="ECO:0000313" key="3">
    <source>
        <dbReference type="EMBL" id="CAD7239084.1"/>
    </source>
</evidence>
<evidence type="ECO:0000256" key="2">
    <source>
        <dbReference type="ARBA" id="ARBA00031078"/>
    </source>
</evidence>
<dbReference type="GO" id="GO:0004037">
    <property type="term" value="F:allantoicase activity"/>
    <property type="evidence" value="ECO:0007669"/>
    <property type="project" value="InterPro"/>
</dbReference>
<dbReference type="InterPro" id="IPR005164">
    <property type="entry name" value="Allantoicase"/>
</dbReference>
<dbReference type="GO" id="GO:0000256">
    <property type="term" value="P:allantoin catabolic process"/>
    <property type="evidence" value="ECO:0007669"/>
    <property type="project" value="InterPro"/>
</dbReference>
<protein>
    <recommendedName>
        <fullName evidence="2">Allantoate amidinohydrolase</fullName>
    </recommendedName>
</protein>
<reference evidence="3" key="1">
    <citation type="submission" date="2020-11" db="EMBL/GenBank/DDBJ databases">
        <authorList>
            <person name="Tran Van P."/>
        </authorList>
    </citation>
    <scope>NUCLEOTIDE SEQUENCE</scope>
</reference>